<proteinExistence type="predicted"/>
<accession>A0A504JIL7</accession>
<gene>
    <name evidence="2" type="ORF">FHK87_08970</name>
</gene>
<protein>
    <submittedName>
        <fullName evidence="2">Uncharacterized protein</fullName>
    </submittedName>
</protein>
<dbReference type="EMBL" id="VFWZ01000002">
    <property type="protein sequence ID" value="TPN87698.1"/>
    <property type="molecule type" value="Genomic_DNA"/>
</dbReference>
<sequence length="316" mass="35536">MKNLKIIMLSCLALVFITSCEKTEVESQEFNTNEELLENSKNQAKITMKDGTQISFYKVNDGDLQGVFLMEETDCGECSPLNAISNLVEKELSEQEIFWALSEPGTAIPEFLEIPKQKASNIQAQGWGRNAIKNLSPAVYQAATVACNNNSFTSSIAYGFIGTPEFIRLDKTPDNYNSFINDCADLGVWGCEKGPRYRYTATFSNIKRWKGKICSKAVQNSSNNHYMKYFCDSSVPCETYVGPELYFEYKSNGVWKTMKNTFGGAPAGFEVPANSTKVYTYSWRTSSNTSFRLRVKYAMGKDQFDFMMDKQSAGES</sequence>
<organism evidence="2 3">
    <name type="scientific">Aquimarina algicola</name>
    <dbReference type="NCBI Taxonomy" id="2589995"/>
    <lineage>
        <taxon>Bacteria</taxon>
        <taxon>Pseudomonadati</taxon>
        <taxon>Bacteroidota</taxon>
        <taxon>Flavobacteriia</taxon>
        <taxon>Flavobacteriales</taxon>
        <taxon>Flavobacteriaceae</taxon>
        <taxon>Aquimarina</taxon>
    </lineage>
</organism>
<comment type="caution">
    <text evidence="2">The sequence shown here is derived from an EMBL/GenBank/DDBJ whole genome shotgun (WGS) entry which is preliminary data.</text>
</comment>
<evidence type="ECO:0000256" key="1">
    <source>
        <dbReference type="SAM" id="SignalP"/>
    </source>
</evidence>
<dbReference type="RefSeq" id="WP_140592338.1">
    <property type="nucleotide sequence ID" value="NZ_VFWZ01000002.1"/>
</dbReference>
<dbReference type="AlphaFoldDB" id="A0A504JIL7"/>
<keyword evidence="3" id="KW-1185">Reference proteome</keyword>
<name>A0A504JIL7_9FLAO</name>
<dbReference type="PROSITE" id="PS51257">
    <property type="entry name" value="PROKAR_LIPOPROTEIN"/>
    <property type="match status" value="1"/>
</dbReference>
<keyword evidence="1" id="KW-0732">Signal</keyword>
<dbReference type="Proteomes" id="UP000315540">
    <property type="component" value="Unassembled WGS sequence"/>
</dbReference>
<dbReference type="OrthoDB" id="1156570at2"/>
<feature type="chain" id="PRO_5021492279" evidence="1">
    <location>
        <begin position="22"/>
        <end position="316"/>
    </location>
</feature>
<evidence type="ECO:0000313" key="3">
    <source>
        <dbReference type="Proteomes" id="UP000315540"/>
    </source>
</evidence>
<feature type="signal peptide" evidence="1">
    <location>
        <begin position="1"/>
        <end position="21"/>
    </location>
</feature>
<evidence type="ECO:0000313" key="2">
    <source>
        <dbReference type="EMBL" id="TPN87698.1"/>
    </source>
</evidence>
<reference evidence="2 3" key="1">
    <citation type="submission" date="2019-06" db="EMBL/GenBank/DDBJ databases">
        <authorList>
            <person name="Meng X."/>
        </authorList>
    </citation>
    <scope>NUCLEOTIDE SEQUENCE [LARGE SCALE GENOMIC DNA]</scope>
    <source>
        <strain evidence="2 3">M625</strain>
    </source>
</reference>